<dbReference type="AlphaFoldDB" id="A0A9I9E7G5"/>
<organism evidence="1">
    <name type="scientific">Cucumis melo</name>
    <name type="common">Muskmelon</name>
    <dbReference type="NCBI Taxonomy" id="3656"/>
    <lineage>
        <taxon>Eukaryota</taxon>
        <taxon>Viridiplantae</taxon>
        <taxon>Streptophyta</taxon>
        <taxon>Embryophyta</taxon>
        <taxon>Tracheophyta</taxon>
        <taxon>Spermatophyta</taxon>
        <taxon>Magnoliopsida</taxon>
        <taxon>eudicotyledons</taxon>
        <taxon>Gunneridae</taxon>
        <taxon>Pentapetalae</taxon>
        <taxon>rosids</taxon>
        <taxon>fabids</taxon>
        <taxon>Cucurbitales</taxon>
        <taxon>Cucurbitaceae</taxon>
        <taxon>Benincaseae</taxon>
        <taxon>Cucumis</taxon>
    </lineage>
</organism>
<reference evidence="1" key="1">
    <citation type="submission" date="2023-03" db="UniProtKB">
        <authorList>
            <consortium name="EnsemblPlants"/>
        </authorList>
    </citation>
    <scope>IDENTIFICATION</scope>
</reference>
<name>A0A9I9E7G5_CUCME</name>
<proteinExistence type="predicted"/>
<protein>
    <submittedName>
        <fullName evidence="1">Uncharacterized protein</fullName>
    </submittedName>
</protein>
<evidence type="ECO:0000313" key="1">
    <source>
        <dbReference type="EnsemblPlants" id="MELO3C029758.2.1"/>
    </source>
</evidence>
<dbReference type="EnsemblPlants" id="MELO3C029758.2.1">
    <property type="protein sequence ID" value="MELO3C029758.2.1"/>
    <property type="gene ID" value="MELO3C029758.2"/>
</dbReference>
<sequence>MKLTRKLLNTVQQIVVFLIRCRTCNELPVREAFQPYSPDHFIIMIRHHIEQSISWIKSARRNLSKLEIKEFCCLLELLVKICPKKGGDIRSQRALCLSFDFAWAFSFSVEDNLIQLLRETKFDTFMQGEEDTSARLTVELFRLK</sequence>
<dbReference type="Gramene" id="MELO3C029758.2.1">
    <property type="protein sequence ID" value="MELO3C029758.2.1"/>
    <property type="gene ID" value="MELO3C029758.2"/>
</dbReference>
<accession>A0A9I9E7G5</accession>